<gene>
    <name evidence="5" type="ORF">SAMN04515666_111137</name>
</gene>
<dbReference type="Pfam" id="PF01037">
    <property type="entry name" value="AsnC_trans_reg"/>
    <property type="match status" value="1"/>
</dbReference>
<dbReference type="InterPro" id="IPR036390">
    <property type="entry name" value="WH_DNA-bd_sf"/>
</dbReference>
<dbReference type="InterPro" id="IPR019888">
    <property type="entry name" value="Tscrpt_reg_AsnC-like"/>
</dbReference>
<evidence type="ECO:0000259" key="4">
    <source>
        <dbReference type="PROSITE" id="PS50956"/>
    </source>
</evidence>
<keyword evidence="1" id="KW-0805">Transcription regulation</keyword>
<dbReference type="InterPro" id="IPR036388">
    <property type="entry name" value="WH-like_DNA-bd_sf"/>
</dbReference>
<dbReference type="Gene3D" id="1.10.10.10">
    <property type="entry name" value="Winged helix-like DNA-binding domain superfamily/Winged helix DNA-binding domain"/>
    <property type="match status" value="1"/>
</dbReference>
<evidence type="ECO:0000256" key="3">
    <source>
        <dbReference type="ARBA" id="ARBA00023163"/>
    </source>
</evidence>
<dbReference type="SUPFAM" id="SSF54909">
    <property type="entry name" value="Dimeric alpha+beta barrel"/>
    <property type="match status" value="1"/>
</dbReference>
<dbReference type="GO" id="GO:0043565">
    <property type="term" value="F:sequence-specific DNA binding"/>
    <property type="evidence" value="ECO:0007669"/>
    <property type="project" value="InterPro"/>
</dbReference>
<dbReference type="PANTHER" id="PTHR30154:SF46">
    <property type="entry name" value="TRANSCRIPTIONAL REGULATORY PROTEIN"/>
    <property type="match status" value="1"/>
</dbReference>
<dbReference type="InterPro" id="IPR000485">
    <property type="entry name" value="AsnC-type_HTH_dom"/>
</dbReference>
<evidence type="ECO:0000313" key="6">
    <source>
        <dbReference type="Proteomes" id="UP000199664"/>
    </source>
</evidence>
<evidence type="ECO:0000256" key="2">
    <source>
        <dbReference type="ARBA" id="ARBA00023125"/>
    </source>
</evidence>
<protein>
    <submittedName>
        <fullName evidence="5">DNA-binding transcriptional regulator, Lrp family</fullName>
    </submittedName>
</protein>
<dbReference type="GO" id="GO:0043200">
    <property type="term" value="P:response to amino acid"/>
    <property type="evidence" value="ECO:0007669"/>
    <property type="project" value="TreeGrafter"/>
</dbReference>
<dbReference type="AlphaFoldDB" id="A0A1H7YCS1"/>
<dbReference type="STRING" id="1036779.SAMN04515666_111137"/>
<organism evidence="5 6">
    <name type="scientific">Bosea lupini</name>
    <dbReference type="NCBI Taxonomy" id="1036779"/>
    <lineage>
        <taxon>Bacteria</taxon>
        <taxon>Pseudomonadati</taxon>
        <taxon>Pseudomonadota</taxon>
        <taxon>Alphaproteobacteria</taxon>
        <taxon>Hyphomicrobiales</taxon>
        <taxon>Boseaceae</taxon>
        <taxon>Bosea</taxon>
    </lineage>
</organism>
<dbReference type="PRINTS" id="PR00033">
    <property type="entry name" value="HTHASNC"/>
</dbReference>
<dbReference type="InterPro" id="IPR019887">
    <property type="entry name" value="Tscrpt_reg_AsnC/Lrp_C"/>
</dbReference>
<name>A0A1H7YCS1_9HYPH</name>
<dbReference type="Gene3D" id="3.30.70.920">
    <property type="match status" value="1"/>
</dbReference>
<dbReference type="InterPro" id="IPR011008">
    <property type="entry name" value="Dimeric_a/b-barrel"/>
</dbReference>
<accession>A0A1H7YCS1</accession>
<dbReference type="Proteomes" id="UP000199664">
    <property type="component" value="Unassembled WGS sequence"/>
</dbReference>
<keyword evidence="6" id="KW-1185">Reference proteome</keyword>
<dbReference type="EMBL" id="FOAN01000011">
    <property type="protein sequence ID" value="SEM43701.1"/>
    <property type="molecule type" value="Genomic_DNA"/>
</dbReference>
<dbReference type="PANTHER" id="PTHR30154">
    <property type="entry name" value="LEUCINE-RESPONSIVE REGULATORY PROTEIN"/>
    <property type="match status" value="1"/>
</dbReference>
<evidence type="ECO:0000256" key="1">
    <source>
        <dbReference type="ARBA" id="ARBA00023015"/>
    </source>
</evidence>
<dbReference type="SMART" id="SM00344">
    <property type="entry name" value="HTH_ASNC"/>
    <property type="match status" value="1"/>
</dbReference>
<dbReference type="GO" id="GO:0005829">
    <property type="term" value="C:cytosol"/>
    <property type="evidence" value="ECO:0007669"/>
    <property type="project" value="TreeGrafter"/>
</dbReference>
<keyword evidence="3" id="KW-0804">Transcription</keyword>
<sequence>MTLDNLSRILLSELVEDGRASHIKLAECIGLSATAVARRQRALEEEGVIVGYHARLSQKVLGLGVTVIVRLALNSQSEDALSAFEKAVAKCPSVLRCFLMSGEDDYLLTVVARDVEDFEHVHKTQLSRLPHVARIQSSFALRQVIERPVLPPFRSADGRVGQADR</sequence>
<dbReference type="OrthoDB" id="8085200at2"/>
<dbReference type="RefSeq" id="WP_091841669.1">
    <property type="nucleotide sequence ID" value="NZ_FOAN01000011.1"/>
</dbReference>
<proteinExistence type="predicted"/>
<dbReference type="PROSITE" id="PS50956">
    <property type="entry name" value="HTH_ASNC_2"/>
    <property type="match status" value="1"/>
</dbReference>
<dbReference type="SUPFAM" id="SSF46785">
    <property type="entry name" value="Winged helix' DNA-binding domain"/>
    <property type="match status" value="1"/>
</dbReference>
<reference evidence="6" key="1">
    <citation type="submission" date="2016-10" db="EMBL/GenBank/DDBJ databases">
        <authorList>
            <person name="Varghese N."/>
            <person name="Submissions S."/>
        </authorList>
    </citation>
    <scope>NUCLEOTIDE SEQUENCE [LARGE SCALE GENOMIC DNA]</scope>
    <source>
        <strain evidence="6">LMG 26383,CCUG 61248,R- 45681</strain>
    </source>
</reference>
<feature type="domain" description="HTH asnC-type" evidence="4">
    <location>
        <begin position="3"/>
        <end position="64"/>
    </location>
</feature>
<evidence type="ECO:0000313" key="5">
    <source>
        <dbReference type="EMBL" id="SEM43701.1"/>
    </source>
</evidence>
<keyword evidence="2 5" id="KW-0238">DNA-binding</keyword>
<dbReference type="Pfam" id="PF13412">
    <property type="entry name" value="HTH_24"/>
    <property type="match status" value="1"/>
</dbReference>